<dbReference type="CDD" id="cd03257">
    <property type="entry name" value="ABC_NikE_OppD_transporters"/>
    <property type="match status" value="1"/>
</dbReference>
<dbReference type="PROSITE" id="PS50893">
    <property type="entry name" value="ABC_TRANSPORTER_2"/>
    <property type="match status" value="1"/>
</dbReference>
<dbReference type="PANTHER" id="PTHR43776">
    <property type="entry name" value="TRANSPORT ATP-BINDING PROTEIN"/>
    <property type="match status" value="1"/>
</dbReference>
<dbReference type="PANTHER" id="PTHR43776:SF7">
    <property type="entry name" value="D,D-DIPEPTIDE TRANSPORT ATP-BINDING PROTEIN DDPF-RELATED"/>
    <property type="match status" value="1"/>
</dbReference>
<name>A0ABU4BD49_9NOCA</name>
<reference evidence="6 7" key="1">
    <citation type="submission" date="2023-10" db="EMBL/GenBank/DDBJ databases">
        <title>Development of a sustainable strategy for remediation of hydrocarbon-contaminated territories based on the waste exchange concept.</title>
        <authorList>
            <person name="Krivoruchko A."/>
        </authorList>
    </citation>
    <scope>NUCLEOTIDE SEQUENCE [LARGE SCALE GENOMIC DNA]</scope>
    <source>
        <strain evidence="6 7">IEGM 1323</strain>
    </source>
</reference>
<dbReference type="InterPro" id="IPR027417">
    <property type="entry name" value="P-loop_NTPase"/>
</dbReference>
<dbReference type="EMBL" id="JAWLJX010000003">
    <property type="protein sequence ID" value="MDV6262128.1"/>
    <property type="molecule type" value="Genomic_DNA"/>
</dbReference>
<keyword evidence="4 6" id="KW-0067">ATP-binding</keyword>
<dbReference type="Proteomes" id="UP001185755">
    <property type="component" value="Unassembled WGS sequence"/>
</dbReference>
<gene>
    <name evidence="6" type="ORF">R3P96_12330</name>
</gene>
<keyword evidence="3" id="KW-0547">Nucleotide-binding</keyword>
<proteinExistence type="inferred from homology"/>
<feature type="domain" description="ABC transporter" evidence="5">
    <location>
        <begin position="21"/>
        <end position="269"/>
    </location>
</feature>
<comment type="similarity">
    <text evidence="1">Belongs to the ABC transporter superfamily.</text>
</comment>
<evidence type="ECO:0000259" key="5">
    <source>
        <dbReference type="PROSITE" id="PS50893"/>
    </source>
</evidence>
<dbReference type="RefSeq" id="WP_317564592.1">
    <property type="nucleotide sequence ID" value="NZ_JAWLJX010000003.1"/>
</dbReference>
<dbReference type="GO" id="GO:0005524">
    <property type="term" value="F:ATP binding"/>
    <property type="evidence" value="ECO:0007669"/>
    <property type="project" value="UniProtKB-KW"/>
</dbReference>
<dbReference type="InterPro" id="IPR003439">
    <property type="entry name" value="ABC_transporter-like_ATP-bd"/>
</dbReference>
<dbReference type="SMART" id="SM00382">
    <property type="entry name" value="AAA"/>
    <property type="match status" value="1"/>
</dbReference>
<dbReference type="SUPFAM" id="SSF52540">
    <property type="entry name" value="P-loop containing nucleoside triphosphate hydrolases"/>
    <property type="match status" value="1"/>
</dbReference>
<evidence type="ECO:0000256" key="3">
    <source>
        <dbReference type="ARBA" id="ARBA00022741"/>
    </source>
</evidence>
<accession>A0ABU4BD49</accession>
<dbReference type="Pfam" id="PF00005">
    <property type="entry name" value="ABC_tran"/>
    <property type="match status" value="1"/>
</dbReference>
<organism evidence="6 7">
    <name type="scientific">Rhodococcoides yunnanense</name>
    <dbReference type="NCBI Taxonomy" id="278209"/>
    <lineage>
        <taxon>Bacteria</taxon>
        <taxon>Bacillati</taxon>
        <taxon>Actinomycetota</taxon>
        <taxon>Actinomycetes</taxon>
        <taxon>Mycobacteriales</taxon>
        <taxon>Nocardiaceae</taxon>
        <taxon>Rhodococcoides</taxon>
    </lineage>
</organism>
<dbReference type="InterPro" id="IPR050319">
    <property type="entry name" value="ABC_transp_ATP-bind"/>
</dbReference>
<keyword evidence="2" id="KW-0813">Transport</keyword>
<protein>
    <submittedName>
        <fullName evidence="6">ATP-binding cassette domain-containing protein</fullName>
    </submittedName>
</protein>
<dbReference type="Gene3D" id="3.40.50.300">
    <property type="entry name" value="P-loop containing nucleotide triphosphate hydrolases"/>
    <property type="match status" value="1"/>
</dbReference>
<evidence type="ECO:0000256" key="1">
    <source>
        <dbReference type="ARBA" id="ARBA00005417"/>
    </source>
</evidence>
<sequence>MSQRDRSKASAISPAGKLPLVSVRDLRKVYRVRGDGRSMADFVAVDDVSFDIGRGETFGLIGESGSGKTTTGRMVLALEAATSGSVLFDGNDIAALSSLDMRRYRKNMQIVFQDSGSAFNPRRSVGSQVGYALERFALASKKDIRSLVLEMFDRVGMEPSHYDRYIHEFSGGQRQRLGIARALITDPDFIVLDEPTAALDVSVQAQILNLLKDLQAERGLTLLLITHNLALVEHMCDRAGVLARGKLVESGPVDELLTDPRTDITRTLVDAVLEPTLGLTR</sequence>
<keyword evidence="7" id="KW-1185">Reference proteome</keyword>
<comment type="caution">
    <text evidence="6">The sequence shown here is derived from an EMBL/GenBank/DDBJ whole genome shotgun (WGS) entry which is preliminary data.</text>
</comment>
<dbReference type="InterPro" id="IPR003593">
    <property type="entry name" value="AAA+_ATPase"/>
</dbReference>
<evidence type="ECO:0000313" key="7">
    <source>
        <dbReference type="Proteomes" id="UP001185755"/>
    </source>
</evidence>
<dbReference type="PROSITE" id="PS00211">
    <property type="entry name" value="ABC_TRANSPORTER_1"/>
    <property type="match status" value="1"/>
</dbReference>
<dbReference type="InterPro" id="IPR017871">
    <property type="entry name" value="ABC_transporter-like_CS"/>
</dbReference>
<evidence type="ECO:0000313" key="6">
    <source>
        <dbReference type="EMBL" id="MDV6262128.1"/>
    </source>
</evidence>
<evidence type="ECO:0000256" key="2">
    <source>
        <dbReference type="ARBA" id="ARBA00022448"/>
    </source>
</evidence>
<evidence type="ECO:0000256" key="4">
    <source>
        <dbReference type="ARBA" id="ARBA00022840"/>
    </source>
</evidence>